<name>A0A9X2RFJ7_9BACT</name>
<evidence type="ECO:0000313" key="1">
    <source>
        <dbReference type="EMBL" id="MCP9291777.1"/>
    </source>
</evidence>
<dbReference type="AlphaFoldDB" id="A0A9X2RFJ7"/>
<comment type="caution">
    <text evidence="1">The sequence shown here is derived from an EMBL/GenBank/DDBJ whole genome shotgun (WGS) entry which is preliminary data.</text>
</comment>
<dbReference type="EMBL" id="JANDBC010000001">
    <property type="protein sequence ID" value="MCP9291777.1"/>
    <property type="molecule type" value="Genomic_DNA"/>
</dbReference>
<evidence type="ECO:0000313" key="2">
    <source>
        <dbReference type="Proteomes" id="UP001139125"/>
    </source>
</evidence>
<dbReference type="Proteomes" id="UP001139125">
    <property type="component" value="Unassembled WGS sequence"/>
</dbReference>
<proteinExistence type="predicted"/>
<sequence>MSFLAFDELKKKVANLIHEDTQRHDHHLDLTVAEVHRINGAGSLDFGGSEFKPATTQKLNPVKQKPDDNYGWWKLQQGPYKIIFNESVDIEDGSAALISAHHHARQAGLISDSYVISDDSSDALSLNVTVSEAGCNIKENARIAELRIISD</sequence>
<reference evidence="1" key="1">
    <citation type="submission" date="2022-06" db="EMBL/GenBank/DDBJ databases">
        <title>Gracilimonas sp. CAU 1638 isolated from sea sediment.</title>
        <authorList>
            <person name="Kim W."/>
        </authorList>
    </citation>
    <scope>NUCLEOTIDE SEQUENCE</scope>
    <source>
        <strain evidence="1">CAU 1638</strain>
    </source>
</reference>
<keyword evidence="2" id="KW-1185">Reference proteome</keyword>
<dbReference type="RefSeq" id="WP_255134639.1">
    <property type="nucleotide sequence ID" value="NZ_JANDBC010000001.1"/>
</dbReference>
<protein>
    <submittedName>
        <fullName evidence="1">Uncharacterized protein</fullName>
    </submittedName>
</protein>
<gene>
    <name evidence="1" type="ORF">NM125_09350</name>
</gene>
<organism evidence="1 2">
    <name type="scientific">Gracilimonas sediminicola</name>
    <dbReference type="NCBI Taxonomy" id="2952158"/>
    <lineage>
        <taxon>Bacteria</taxon>
        <taxon>Pseudomonadati</taxon>
        <taxon>Balneolota</taxon>
        <taxon>Balneolia</taxon>
        <taxon>Balneolales</taxon>
        <taxon>Balneolaceae</taxon>
        <taxon>Gracilimonas</taxon>
    </lineage>
</organism>
<accession>A0A9X2RFJ7</accession>